<reference evidence="1 2" key="1">
    <citation type="submission" date="2022-10" db="EMBL/GenBank/DDBJ databases">
        <title>Identification of biosynthetic pathway for the production of the potent trypsin inhibitor radiosumin.</title>
        <authorList>
            <person name="Fewer D.P."/>
            <person name="Delbaje E."/>
            <person name="Ouyang X."/>
            <person name="Agostino P.D."/>
            <person name="Wahlsten M."/>
            <person name="Jokela J."/>
            <person name="Permi P."/>
            <person name="Haapaniemi E."/>
            <person name="Koistinen H."/>
        </authorList>
    </citation>
    <scope>NUCLEOTIDE SEQUENCE [LARGE SCALE GENOMIC DNA]</scope>
    <source>
        <strain evidence="1 2">NIES-515</strain>
    </source>
</reference>
<dbReference type="Proteomes" id="UP001526143">
    <property type="component" value="Unassembled WGS sequence"/>
</dbReference>
<gene>
    <name evidence="1" type="ORF">OGM63_28515</name>
</gene>
<proteinExistence type="predicted"/>
<accession>A0ABT3B7R4</accession>
<evidence type="ECO:0000313" key="2">
    <source>
        <dbReference type="Proteomes" id="UP001526143"/>
    </source>
</evidence>
<protein>
    <recommendedName>
        <fullName evidence="3">Transcriptional regulator</fullName>
    </recommendedName>
</protein>
<evidence type="ECO:0000313" key="1">
    <source>
        <dbReference type="EMBL" id="MCV3217406.1"/>
    </source>
</evidence>
<evidence type="ECO:0008006" key="3">
    <source>
        <dbReference type="Google" id="ProtNLM"/>
    </source>
</evidence>
<name>A0ABT3B7R4_9CYAN</name>
<sequence length="154" mass="17773">MQSLNLDKTITAWSSIAENVFVPHTEQEYERLIEILDCLIDQVGEDETHPLASLMEVIGVLIENYETEHIPELSEYISKREHLIHKLKAKDSTGRWAYYFVLVESELEQAFLQALESNKSINIEDYGKVVASCYEQEPDKSTKAMLQEKYGFIV</sequence>
<keyword evidence="2" id="KW-1185">Reference proteome</keyword>
<dbReference type="EMBL" id="JAOWRF010000405">
    <property type="protein sequence ID" value="MCV3217406.1"/>
    <property type="molecule type" value="Genomic_DNA"/>
</dbReference>
<dbReference type="RefSeq" id="WP_263749111.1">
    <property type="nucleotide sequence ID" value="NZ_JAOWRF010000405.1"/>
</dbReference>
<comment type="caution">
    <text evidence="1">The sequence shown here is derived from an EMBL/GenBank/DDBJ whole genome shotgun (WGS) entry which is preliminary data.</text>
</comment>
<organism evidence="1 2">
    <name type="scientific">Plectonema radiosum NIES-515</name>
    <dbReference type="NCBI Taxonomy" id="2986073"/>
    <lineage>
        <taxon>Bacteria</taxon>
        <taxon>Bacillati</taxon>
        <taxon>Cyanobacteriota</taxon>
        <taxon>Cyanophyceae</taxon>
        <taxon>Oscillatoriophycideae</taxon>
        <taxon>Oscillatoriales</taxon>
        <taxon>Microcoleaceae</taxon>
        <taxon>Plectonema</taxon>
    </lineage>
</organism>